<feature type="region of interest" description="Disordered" evidence="1">
    <location>
        <begin position="20"/>
        <end position="77"/>
    </location>
</feature>
<organism evidence="2 3">
    <name type="scientific">Cladophialophora carrionii</name>
    <dbReference type="NCBI Taxonomy" id="86049"/>
    <lineage>
        <taxon>Eukaryota</taxon>
        <taxon>Fungi</taxon>
        <taxon>Dikarya</taxon>
        <taxon>Ascomycota</taxon>
        <taxon>Pezizomycotina</taxon>
        <taxon>Eurotiomycetes</taxon>
        <taxon>Chaetothyriomycetidae</taxon>
        <taxon>Chaetothyriales</taxon>
        <taxon>Herpotrichiellaceae</taxon>
        <taxon>Cladophialophora</taxon>
    </lineage>
</organism>
<feature type="compositionally biased region" description="Polar residues" evidence="1">
    <location>
        <begin position="294"/>
        <end position="303"/>
    </location>
</feature>
<accession>A0A1C1D086</accession>
<feature type="compositionally biased region" description="Low complexity" evidence="1">
    <location>
        <begin position="308"/>
        <end position="325"/>
    </location>
</feature>
<comment type="caution">
    <text evidence="2">The sequence shown here is derived from an EMBL/GenBank/DDBJ whole genome shotgun (WGS) entry which is preliminary data.</text>
</comment>
<reference evidence="3" key="1">
    <citation type="submission" date="2015-07" db="EMBL/GenBank/DDBJ databases">
        <authorList>
            <person name="Teixeira M.M."/>
            <person name="Souza R.C."/>
            <person name="Almeida L.G."/>
            <person name="Vicente V.A."/>
            <person name="de Hoog S."/>
            <person name="Bocca A.L."/>
            <person name="de Almeida S.R."/>
            <person name="Vasconcelos A.T."/>
            <person name="Felipe M.S."/>
        </authorList>
    </citation>
    <scope>NUCLEOTIDE SEQUENCE [LARGE SCALE GENOMIC DNA]</scope>
    <source>
        <strain evidence="3">KSF</strain>
    </source>
</reference>
<feature type="compositionally biased region" description="Basic and acidic residues" evidence="1">
    <location>
        <begin position="61"/>
        <end position="77"/>
    </location>
</feature>
<feature type="region of interest" description="Disordered" evidence="1">
    <location>
        <begin position="255"/>
        <end position="344"/>
    </location>
</feature>
<feature type="compositionally biased region" description="Basic residues" evidence="1">
    <location>
        <begin position="20"/>
        <end position="31"/>
    </location>
</feature>
<evidence type="ECO:0000313" key="3">
    <source>
        <dbReference type="Proteomes" id="UP000094526"/>
    </source>
</evidence>
<feature type="compositionally biased region" description="Polar residues" evidence="1">
    <location>
        <begin position="50"/>
        <end position="60"/>
    </location>
</feature>
<evidence type="ECO:0000313" key="2">
    <source>
        <dbReference type="EMBL" id="OCT54152.1"/>
    </source>
</evidence>
<protein>
    <submittedName>
        <fullName evidence="2">Uncharacterized protein</fullName>
    </submittedName>
</protein>
<feature type="compositionally biased region" description="Polar residues" evidence="1">
    <location>
        <begin position="326"/>
        <end position="344"/>
    </location>
</feature>
<feature type="compositionally biased region" description="Polar residues" evidence="1">
    <location>
        <begin position="123"/>
        <end position="134"/>
    </location>
</feature>
<dbReference type="EMBL" id="LGRB01000006">
    <property type="protein sequence ID" value="OCT54152.1"/>
    <property type="molecule type" value="Genomic_DNA"/>
</dbReference>
<dbReference type="AlphaFoldDB" id="A0A1C1D086"/>
<gene>
    <name evidence="2" type="ORF">CLCR_00170</name>
</gene>
<feature type="region of interest" description="Disordered" evidence="1">
    <location>
        <begin position="107"/>
        <end position="147"/>
    </location>
</feature>
<evidence type="ECO:0000256" key="1">
    <source>
        <dbReference type="SAM" id="MobiDB-lite"/>
    </source>
</evidence>
<proteinExistence type="predicted"/>
<sequence>MSKSFGRRFLKAIRRKITAPLKGRRVNKRGKVFQPAHEDKPSATLRNHVPQPQNGSNSEKQAAKVKECGPTIHDPKRASDTYNVVLDDENQIHVPPVDTYVADRRQTVHDQGDRPQPAPVPKDSQQQHRPTKTASDLRRQRLSSANTTLDISQTVRATSNKASAAAVDNSFEREQDTHLTCAAAVEEGHNRKRDSVPRVSAQVCGDSRHRVDPSTQASYMQKVAMYRPQGHVGCLAENMSDPKTVATQMKNTMLVVPKPGPFSRRRVGERSGCPAEDLPKSQSSRGLVPAPMMSLTQDSQGSELQVVAPRSPSSTASQPSRTSSTGQSHDTGMTTVPVDSSQQEHAPIARTLTDYNVYRLKTPLASRRQRRLATTRASPTTATTPNLTCSGLIKDARDYHGRVCRVRGAAESYARAFGLEVAPRLYQYVVMRCTFDAAHGTLMVNLCAVSQGHCAMLARNTRSTDMMQIVSVKNSDTKQVCEDADRNKHLIPIEPNKPLPNGMQIRAGFGDEGRHFGKHSWIDISQVYQVPVEFIKAGRHVSLKLCKCSWEKMREKLSMGTWTEERFSIEREFKRFQNTTGKEHTPDYQIRAADNILLQLQPQSQLQQHERRPRLRRYRVDELLHLQPLR</sequence>
<dbReference type="Proteomes" id="UP000094526">
    <property type="component" value="Unassembled WGS sequence"/>
</dbReference>
<dbReference type="OrthoDB" id="10457139at2759"/>
<name>A0A1C1D086_9EURO</name>
<keyword evidence="3" id="KW-1185">Reference proteome</keyword>
<dbReference type="VEuPathDB" id="FungiDB:G647_02542"/>
<dbReference type="VEuPathDB" id="FungiDB:CLCR_00170"/>